<sequence length="207" mass="22439">MGVFSNIYDTVELGHFNWPFLNSHPVHPATVHFPITFLTTAYTLDTAYGLANRLRFLTPFLSDISRIAYLSHWAGLITSLPAITSGSAELYELYKARGINRTDKQLTNPKTHSDVVDRSINIGLVHGALNAVAFGVSTYAVVSRRGVKAWAPGRTSVILSALTLPGVALSAALGGELVYKDGVGVQRMGGGLDEKREGIKENVERAR</sequence>
<reference evidence="2" key="1">
    <citation type="submission" date="2022-10" db="EMBL/GenBank/DDBJ databases">
        <title>Tapping the CABI collections for fungal endophytes: first genome assemblies for Collariella, Neodidymelliopsis, Ascochyta clinopodiicola, Didymella pomorum, Didymosphaeria variabile, Neocosmospora piperis and Neocucurbitaria cava.</title>
        <authorList>
            <person name="Hill R."/>
        </authorList>
    </citation>
    <scope>NUCLEOTIDE SEQUENCE</scope>
    <source>
        <strain evidence="2">IMI 356815</strain>
    </source>
</reference>
<gene>
    <name evidence="2" type="ORF">N0V89_012347</name>
</gene>
<proteinExistence type="predicted"/>
<dbReference type="Proteomes" id="UP001140513">
    <property type="component" value="Unassembled WGS sequence"/>
</dbReference>
<comment type="caution">
    <text evidence="2">The sequence shown here is derived from an EMBL/GenBank/DDBJ whole genome shotgun (WGS) entry which is preliminary data.</text>
</comment>
<evidence type="ECO:0000259" key="1">
    <source>
        <dbReference type="Pfam" id="PF09990"/>
    </source>
</evidence>
<evidence type="ECO:0000313" key="2">
    <source>
        <dbReference type="EMBL" id="KAJ4344603.1"/>
    </source>
</evidence>
<dbReference type="OrthoDB" id="2580011at2759"/>
<organism evidence="2 3">
    <name type="scientific">Didymosphaeria variabile</name>
    <dbReference type="NCBI Taxonomy" id="1932322"/>
    <lineage>
        <taxon>Eukaryota</taxon>
        <taxon>Fungi</taxon>
        <taxon>Dikarya</taxon>
        <taxon>Ascomycota</taxon>
        <taxon>Pezizomycotina</taxon>
        <taxon>Dothideomycetes</taxon>
        <taxon>Pleosporomycetidae</taxon>
        <taxon>Pleosporales</taxon>
        <taxon>Massarineae</taxon>
        <taxon>Didymosphaeriaceae</taxon>
        <taxon>Didymosphaeria</taxon>
    </lineage>
</organism>
<evidence type="ECO:0000313" key="3">
    <source>
        <dbReference type="Proteomes" id="UP001140513"/>
    </source>
</evidence>
<protein>
    <recommendedName>
        <fullName evidence="1">DUF2231 domain-containing protein</fullName>
    </recommendedName>
</protein>
<dbReference type="InterPro" id="IPR019251">
    <property type="entry name" value="DUF2231_TM"/>
</dbReference>
<dbReference type="Pfam" id="PF09990">
    <property type="entry name" value="DUF2231"/>
    <property type="match status" value="1"/>
</dbReference>
<accession>A0A9W8X928</accession>
<keyword evidence="3" id="KW-1185">Reference proteome</keyword>
<dbReference type="AlphaFoldDB" id="A0A9W8X928"/>
<dbReference type="GeneID" id="80915877"/>
<name>A0A9W8X928_9PLEO</name>
<dbReference type="RefSeq" id="XP_056065055.1">
    <property type="nucleotide sequence ID" value="XM_056221068.1"/>
</dbReference>
<feature type="domain" description="DUF2231" evidence="1">
    <location>
        <begin position="24"/>
        <end position="186"/>
    </location>
</feature>
<dbReference type="EMBL" id="JAPEUX010000010">
    <property type="protein sequence ID" value="KAJ4344603.1"/>
    <property type="molecule type" value="Genomic_DNA"/>
</dbReference>